<comment type="caution">
    <text evidence="3">The sequence shown here is derived from an EMBL/GenBank/DDBJ whole genome shotgun (WGS) entry which is preliminary data.</text>
</comment>
<dbReference type="EMBL" id="JAINWA010000001">
    <property type="protein sequence ID" value="MCD1653400.1"/>
    <property type="molecule type" value="Genomic_DNA"/>
</dbReference>
<dbReference type="Pfam" id="PF04304">
    <property type="entry name" value="DUF454"/>
    <property type="match status" value="1"/>
</dbReference>
<dbReference type="Proteomes" id="UP001198163">
    <property type="component" value="Unassembled WGS sequence"/>
</dbReference>
<dbReference type="PANTHER" id="PTHR35813">
    <property type="entry name" value="INNER MEMBRANE PROTEIN YBAN"/>
    <property type="match status" value="1"/>
</dbReference>
<proteinExistence type="predicted"/>
<evidence type="ECO:0000256" key="1">
    <source>
        <dbReference type="SAM" id="MobiDB-lite"/>
    </source>
</evidence>
<feature type="transmembrane region" description="Helical" evidence="2">
    <location>
        <begin position="6"/>
        <end position="28"/>
    </location>
</feature>
<dbReference type="GO" id="GO:0005886">
    <property type="term" value="C:plasma membrane"/>
    <property type="evidence" value="ECO:0007669"/>
    <property type="project" value="TreeGrafter"/>
</dbReference>
<feature type="transmembrane region" description="Helical" evidence="2">
    <location>
        <begin position="100"/>
        <end position="117"/>
    </location>
</feature>
<evidence type="ECO:0000313" key="3">
    <source>
        <dbReference type="EMBL" id="MCD1653400.1"/>
    </source>
</evidence>
<evidence type="ECO:0000256" key="2">
    <source>
        <dbReference type="SAM" id="Phobius"/>
    </source>
</evidence>
<dbReference type="PANTHER" id="PTHR35813:SF1">
    <property type="entry name" value="INNER MEMBRANE PROTEIN YBAN"/>
    <property type="match status" value="1"/>
</dbReference>
<keyword evidence="2" id="KW-0812">Transmembrane</keyword>
<keyword evidence="2" id="KW-1133">Transmembrane helix</keyword>
<protein>
    <submittedName>
        <fullName evidence="3">YbaN family protein</fullName>
    </submittedName>
</protein>
<keyword evidence="4" id="KW-1185">Reference proteome</keyword>
<accession>A0AAE3EFW5</accession>
<dbReference type="InterPro" id="IPR007401">
    <property type="entry name" value="DUF454"/>
</dbReference>
<gene>
    <name evidence="3" type="ORF">K7J14_01640</name>
</gene>
<dbReference type="RefSeq" id="WP_230752348.1">
    <property type="nucleotide sequence ID" value="NZ_JAINWA010000001.1"/>
</dbReference>
<keyword evidence="2" id="KW-0472">Membrane</keyword>
<organism evidence="3 4">
    <name type="scientific">Teretinema zuelzerae</name>
    <dbReference type="NCBI Taxonomy" id="156"/>
    <lineage>
        <taxon>Bacteria</taxon>
        <taxon>Pseudomonadati</taxon>
        <taxon>Spirochaetota</taxon>
        <taxon>Spirochaetia</taxon>
        <taxon>Spirochaetales</taxon>
        <taxon>Treponemataceae</taxon>
        <taxon>Teretinema</taxon>
    </lineage>
</organism>
<feature type="transmembrane region" description="Helical" evidence="2">
    <location>
        <begin position="77"/>
        <end position="94"/>
    </location>
</feature>
<feature type="region of interest" description="Disordered" evidence="1">
    <location>
        <begin position="125"/>
        <end position="149"/>
    </location>
</feature>
<sequence length="149" mass="16165">MKVARYALIGAGFCSLGFGVAGIFLPVLPTTPFLLLSASCFMKSSDRLYAWIRSHPILGKYITDYLTHRAITKKNKIVSISFLWAMLGATAVFATESLVVRLILACVGAGVTIHLSLMKTLKEADAPNTQNEPEHAESEQTVAGPQNRP</sequence>
<reference evidence="3" key="1">
    <citation type="submission" date="2021-08" db="EMBL/GenBank/DDBJ databases">
        <title>Comparative analyses of Brucepasteria parasyntrophica and Teretinema zuelzerae.</title>
        <authorList>
            <person name="Song Y."/>
            <person name="Brune A."/>
        </authorList>
    </citation>
    <scope>NUCLEOTIDE SEQUENCE</scope>
    <source>
        <strain evidence="3">DSM 1903</strain>
    </source>
</reference>
<name>A0AAE3EFW5_9SPIR</name>
<feature type="compositionally biased region" description="Polar residues" evidence="1">
    <location>
        <begin position="139"/>
        <end position="149"/>
    </location>
</feature>
<dbReference type="AlphaFoldDB" id="A0AAE3EFW5"/>
<evidence type="ECO:0000313" key="4">
    <source>
        <dbReference type="Proteomes" id="UP001198163"/>
    </source>
</evidence>